<evidence type="ECO:0000256" key="1">
    <source>
        <dbReference type="SAM" id="MobiDB-lite"/>
    </source>
</evidence>
<proteinExistence type="predicted"/>
<organism evidence="2 3">
    <name type="scientific">Austropuccinia psidii MF-1</name>
    <dbReference type="NCBI Taxonomy" id="1389203"/>
    <lineage>
        <taxon>Eukaryota</taxon>
        <taxon>Fungi</taxon>
        <taxon>Dikarya</taxon>
        <taxon>Basidiomycota</taxon>
        <taxon>Pucciniomycotina</taxon>
        <taxon>Pucciniomycetes</taxon>
        <taxon>Pucciniales</taxon>
        <taxon>Sphaerophragmiaceae</taxon>
        <taxon>Austropuccinia</taxon>
    </lineage>
</organism>
<feature type="compositionally biased region" description="Pro residues" evidence="1">
    <location>
        <begin position="81"/>
        <end position="91"/>
    </location>
</feature>
<protein>
    <submittedName>
        <fullName evidence="2">Uncharacterized protein</fullName>
    </submittedName>
</protein>
<gene>
    <name evidence="2" type="ORF">O181_040891</name>
</gene>
<dbReference type="EMBL" id="AVOT02016189">
    <property type="protein sequence ID" value="MBW0501176.1"/>
    <property type="molecule type" value="Genomic_DNA"/>
</dbReference>
<feature type="region of interest" description="Disordered" evidence="1">
    <location>
        <begin position="129"/>
        <end position="154"/>
    </location>
</feature>
<accession>A0A9Q3HDT3</accession>
<feature type="region of interest" description="Disordered" evidence="1">
    <location>
        <begin position="1"/>
        <end position="117"/>
    </location>
</feature>
<evidence type="ECO:0000313" key="3">
    <source>
        <dbReference type="Proteomes" id="UP000765509"/>
    </source>
</evidence>
<dbReference type="AlphaFoldDB" id="A0A9Q3HDT3"/>
<keyword evidence="3" id="KW-1185">Reference proteome</keyword>
<sequence>MLFVVQPFQPRGQRSSCTRHPCEDSFVVDDDESIPEPEWKPGPQTGRQEQFPMISPVPSSINLPTPPPRPPSNEPSQHNEPPIPGPSPSSKPPEDIPTCGPEHEVAPTQSMEDSFARPATPRSVIIIDDAPVGSLPPSAPKNPTASSPHSHNDAYQEFTDLRPPLIIPQAIIPKSINQILLEHCRLPHMIPFVDATHQNEMHREFLEELNCLFCQALEAYPKEDITGIFSKYLEKK</sequence>
<dbReference type="Proteomes" id="UP000765509">
    <property type="component" value="Unassembled WGS sequence"/>
</dbReference>
<comment type="caution">
    <text evidence="2">The sequence shown here is derived from an EMBL/GenBank/DDBJ whole genome shotgun (WGS) entry which is preliminary data.</text>
</comment>
<evidence type="ECO:0000313" key="2">
    <source>
        <dbReference type="EMBL" id="MBW0501176.1"/>
    </source>
</evidence>
<name>A0A9Q3HDT3_9BASI</name>
<feature type="compositionally biased region" description="Pro residues" evidence="1">
    <location>
        <begin position="64"/>
        <end position="73"/>
    </location>
</feature>
<feature type="compositionally biased region" description="Acidic residues" evidence="1">
    <location>
        <begin position="26"/>
        <end position="35"/>
    </location>
</feature>
<reference evidence="2" key="1">
    <citation type="submission" date="2021-03" db="EMBL/GenBank/DDBJ databases">
        <title>Draft genome sequence of rust myrtle Austropuccinia psidii MF-1, a brazilian biotype.</title>
        <authorList>
            <person name="Quecine M.C."/>
            <person name="Pachon D.M.R."/>
            <person name="Bonatelli M.L."/>
            <person name="Correr F.H."/>
            <person name="Franceschini L.M."/>
            <person name="Leite T.F."/>
            <person name="Margarido G.R.A."/>
            <person name="Almeida C.A."/>
            <person name="Ferrarezi J.A."/>
            <person name="Labate C.A."/>
        </authorList>
    </citation>
    <scope>NUCLEOTIDE SEQUENCE</scope>
    <source>
        <strain evidence="2">MF-1</strain>
    </source>
</reference>